<reference evidence="2" key="1">
    <citation type="submission" date="2020-12" db="EMBL/GenBank/DDBJ databases">
        <title>Bacterial taxonomy.</title>
        <authorList>
            <person name="Pan X."/>
        </authorList>
    </citation>
    <scope>NUCLEOTIDE SEQUENCE</scope>
    <source>
        <strain evidence="2">M0105</strain>
    </source>
</reference>
<proteinExistence type="predicted"/>
<evidence type="ECO:0000313" key="2">
    <source>
        <dbReference type="EMBL" id="MBK0399773.1"/>
    </source>
</evidence>
<evidence type="ECO:0000256" key="1">
    <source>
        <dbReference type="SAM" id="MobiDB-lite"/>
    </source>
</evidence>
<name>A0A8J7M7L1_9RHOB</name>
<dbReference type="Proteomes" id="UP000655420">
    <property type="component" value="Unassembled WGS sequence"/>
</dbReference>
<keyword evidence="3" id="KW-1185">Reference proteome</keyword>
<evidence type="ECO:0000313" key="3">
    <source>
        <dbReference type="Proteomes" id="UP000655420"/>
    </source>
</evidence>
<organism evidence="2 3">
    <name type="scientific">Thermohalobaculum xanthum</name>
    <dbReference type="NCBI Taxonomy" id="2753746"/>
    <lineage>
        <taxon>Bacteria</taxon>
        <taxon>Pseudomonadati</taxon>
        <taxon>Pseudomonadota</taxon>
        <taxon>Alphaproteobacteria</taxon>
        <taxon>Rhodobacterales</taxon>
        <taxon>Paracoccaceae</taxon>
        <taxon>Thermohalobaculum</taxon>
    </lineage>
</organism>
<accession>A0A8J7M7L1</accession>
<gene>
    <name evidence="2" type="ORF">H0I76_11280</name>
</gene>
<evidence type="ECO:0008006" key="4">
    <source>
        <dbReference type="Google" id="ProtNLM"/>
    </source>
</evidence>
<feature type="region of interest" description="Disordered" evidence="1">
    <location>
        <begin position="1"/>
        <end position="31"/>
    </location>
</feature>
<sequence length="90" mass="9671">MRDSHPRNTGPMLESPRCGARTRKGTPCQAPAVAGRNRCRMHGGAKGSGAPKGNKNALKHGMYTAEAIAAQKKLRALMKEVEDTLKELSD</sequence>
<comment type="caution">
    <text evidence="2">The sequence shown here is derived from an EMBL/GenBank/DDBJ whole genome shotgun (WGS) entry which is preliminary data.</text>
</comment>
<dbReference type="RefSeq" id="WP_200609965.1">
    <property type="nucleotide sequence ID" value="NZ_JAEHHL010000006.1"/>
</dbReference>
<protein>
    <recommendedName>
        <fullName evidence="4">Glucans biosynthesis protein</fullName>
    </recommendedName>
</protein>
<dbReference type="NCBIfam" id="NF041373">
    <property type="entry name" value="HGG_STG"/>
    <property type="match status" value="1"/>
</dbReference>
<dbReference type="EMBL" id="JAEHHL010000006">
    <property type="protein sequence ID" value="MBK0399773.1"/>
    <property type="molecule type" value="Genomic_DNA"/>
</dbReference>
<dbReference type="AlphaFoldDB" id="A0A8J7M7L1"/>
<dbReference type="InterPro" id="IPR047675">
    <property type="entry name" value="Putative_zinc-bd"/>
</dbReference>